<dbReference type="EMBL" id="JAKKPZ010000297">
    <property type="protein sequence ID" value="KAI1696942.1"/>
    <property type="molecule type" value="Genomic_DNA"/>
</dbReference>
<gene>
    <name evidence="2" type="ORF">DdX_18789</name>
</gene>
<keyword evidence="3" id="KW-1185">Reference proteome</keyword>
<feature type="compositionally biased region" description="Basic and acidic residues" evidence="1">
    <location>
        <begin position="9"/>
        <end position="27"/>
    </location>
</feature>
<dbReference type="Proteomes" id="UP001201812">
    <property type="component" value="Unassembled WGS sequence"/>
</dbReference>
<comment type="caution">
    <text evidence="2">The sequence shown here is derived from an EMBL/GenBank/DDBJ whole genome shotgun (WGS) entry which is preliminary data.</text>
</comment>
<reference evidence="2" key="1">
    <citation type="submission" date="2022-01" db="EMBL/GenBank/DDBJ databases">
        <title>Genome Sequence Resource for Two Populations of Ditylenchus destructor, the Migratory Endoparasitic Phytonematode.</title>
        <authorList>
            <person name="Zhang H."/>
            <person name="Lin R."/>
            <person name="Xie B."/>
        </authorList>
    </citation>
    <scope>NUCLEOTIDE SEQUENCE</scope>
    <source>
        <strain evidence="2">BazhouSP</strain>
    </source>
</reference>
<evidence type="ECO:0000256" key="1">
    <source>
        <dbReference type="SAM" id="MobiDB-lite"/>
    </source>
</evidence>
<feature type="compositionally biased region" description="Basic and acidic residues" evidence="1">
    <location>
        <begin position="301"/>
        <end position="310"/>
    </location>
</feature>
<evidence type="ECO:0000313" key="3">
    <source>
        <dbReference type="Proteomes" id="UP001201812"/>
    </source>
</evidence>
<protein>
    <submittedName>
        <fullName evidence="2">Uncharacterized protein</fullName>
    </submittedName>
</protein>
<dbReference type="AlphaFoldDB" id="A0AAD4MNV4"/>
<accession>A0AAD4MNV4</accession>
<feature type="region of interest" description="Disordered" evidence="1">
    <location>
        <begin position="297"/>
        <end position="322"/>
    </location>
</feature>
<feature type="region of interest" description="Disordered" evidence="1">
    <location>
        <begin position="9"/>
        <end position="47"/>
    </location>
</feature>
<name>A0AAD4MNV4_9BILA</name>
<proteinExistence type="predicted"/>
<feature type="region of interest" description="Disordered" evidence="1">
    <location>
        <begin position="236"/>
        <end position="255"/>
    </location>
</feature>
<organism evidence="2 3">
    <name type="scientific">Ditylenchus destructor</name>
    <dbReference type="NCBI Taxonomy" id="166010"/>
    <lineage>
        <taxon>Eukaryota</taxon>
        <taxon>Metazoa</taxon>
        <taxon>Ecdysozoa</taxon>
        <taxon>Nematoda</taxon>
        <taxon>Chromadorea</taxon>
        <taxon>Rhabditida</taxon>
        <taxon>Tylenchina</taxon>
        <taxon>Tylenchomorpha</taxon>
        <taxon>Sphaerularioidea</taxon>
        <taxon>Anguinidae</taxon>
        <taxon>Anguininae</taxon>
        <taxon>Ditylenchus</taxon>
    </lineage>
</organism>
<evidence type="ECO:0000313" key="2">
    <source>
        <dbReference type="EMBL" id="KAI1696942.1"/>
    </source>
</evidence>
<sequence length="333" mass="37255">MFYSYLFGWDKDDVEEHSPDESNKCQEDEQTSPLALIESEDANHNNSDAQSMLSTVYESVKTEGPVSEISASLHSLNAPGVFVCCSNEPKNFHKHDIQPEPEEPCLYSFTVDVHRNGMRLAAAPRLAEKLNREFHSQMENCSLQSVDNGSPQRNSSTPVLKRKNQFTLNMDEQNQPILSSLLGTATSDVPPKFHDKANEISKQLKLCSHYAEKSENVLTALMQRRIPSAKDLFGIEETDDDSDDGLGSISAPVPSMESGYMVEEEDMDELCKSALVLKSATARMKELLEQLANLDTAHNSKAIEQKENSSAKKKKHIRNRPNAFKLNPILRRG</sequence>